<dbReference type="AlphaFoldDB" id="A0A7M5V6N3"/>
<dbReference type="InterPro" id="IPR006195">
    <property type="entry name" value="aa-tRNA-synth_II"/>
</dbReference>
<dbReference type="FunFam" id="3.30.930.10:FF:000021">
    <property type="entry name" value="Probable histidine--tRNA ligase, mitochondrial"/>
    <property type="match status" value="1"/>
</dbReference>
<accession>A0A7M5V6N3</accession>
<dbReference type="SUPFAM" id="SSF52954">
    <property type="entry name" value="Class II aaRS ABD-related"/>
    <property type="match status" value="1"/>
</dbReference>
<evidence type="ECO:0000256" key="14">
    <source>
        <dbReference type="ARBA" id="ARBA00046432"/>
    </source>
</evidence>
<evidence type="ECO:0000256" key="4">
    <source>
        <dbReference type="ARBA" id="ARBA00012815"/>
    </source>
</evidence>
<dbReference type="CDD" id="cd00859">
    <property type="entry name" value="HisRS_anticodon"/>
    <property type="match status" value="1"/>
</dbReference>
<dbReference type="InterPro" id="IPR033656">
    <property type="entry name" value="HisRS_anticodon"/>
</dbReference>
<dbReference type="SUPFAM" id="SSF55681">
    <property type="entry name" value="Class II aaRS and biotin synthetases"/>
    <property type="match status" value="1"/>
</dbReference>
<dbReference type="FunFam" id="3.40.50.800:FF:000008">
    <property type="entry name" value="histidine--tRNA ligase, cytoplasmic isoform X1"/>
    <property type="match status" value="1"/>
</dbReference>
<sequence length="1119" mass="127358">NNWKPDKNLTINCVLSSVTECISLGDALREIDREGLIRSDFLLVPGDLMCNIQIENILEHHKVQRKKEKNLVMTMLYRELAPGHFSRCKEEDAFIAMDSDTHQIVQYQKSHACTSFDLSNNVWMNGRDVDIHYNLSFTHVALCSPQVAPLFTDNFDYQTLDDFVKGVLINEDIMGDKINGAVIREGYSCRVNDLHTYNAISLDLLGRWTYPITVDNTSCPLGRNNVYIHNDVIVEKDCTLKTKVLVGKGTIIGEKTHITQSTIGANCKIGKNVTIKNSYIWDNTVIGDDCYIVQSIICENCQINRNVKMVDAMISYNVCIDEGMELKPCTRLSLKKPDSDGFGDDDDDDSDIDENMKKLKIQDKKDYDIEIVGANGKGFLWPYDMEEEGNIPSLTGNDYETSDGESNSEDEDEDSTPNSPQPELSNLHQFYIEVVENLKSGYLEKIAADNIALEINASKFKFNISIPELCQTVAKALLEMCLKHDDTPKTEQVKEFGKITKGLHPLLLKYFNTAETQTYAINSIEEHFLTSIEEVAYYVLPSILHKLYDADVLDEAVILRWYACPHEISEDHIIIREENRTLLRKTPKNKMASPNEDEKRVALQEKIKEQGEVVRKLKSSKDQTDEIKQQIKDEVAKLLELKAQLGGNNTKKKFVLKTPKGTRDYGPKQMAIREKVFKIITETFQKHGAVEINTPVMELKETLTGKYGEDSKLIYDLKDQGGEILALRYDLTVPFARYVAMNKVEKIKRYHIARVYRRDNPAMTRGRYREFYQCDYDVAGQYDPLIPDAECVKIVAEILLKLELGDFVIKVNHRKVLDGIFAISGVPECQFRTICSSVDKLDKTPWEEVRNEMVKEKGLSEDIADKIYEYVQYKGGPELIEKLLNDEKFTNNKSAKEGVEDMKLLFKYCELFGCLQNVSFDLSLARGLDYYTGVIYEAVLTGLPKELMNGKTDKKKDKKKEGEDEQVGVGSVAGGGRYDDLVGMFDSKGKKVPCVGVSLGIERIFSIMEKKQESSEEKARITKTKVLVVSGQKKMLEERLKLVNELWSQNIEAEVTFKANPKLLNQFQYCEDNAIPLCAVIGDSELEKGVVMLRNMKTREQNEVKRDELAEEIRKLCVE</sequence>
<comment type="similarity">
    <text evidence="3">Belongs to the class-II aminoacyl-tRNA synthetase family.</text>
</comment>
<dbReference type="GO" id="GO:0005085">
    <property type="term" value="F:guanyl-nucleotide exchange factor activity"/>
    <property type="evidence" value="ECO:0007669"/>
    <property type="project" value="InterPro"/>
</dbReference>
<keyword evidence="5" id="KW-0963">Cytoplasm</keyword>
<dbReference type="SUPFAM" id="SSF53448">
    <property type="entry name" value="Nucleotide-diphospho-sugar transferases"/>
    <property type="match status" value="1"/>
</dbReference>
<dbReference type="GO" id="GO:0032543">
    <property type="term" value="P:mitochondrial translation"/>
    <property type="evidence" value="ECO:0007669"/>
    <property type="project" value="TreeGrafter"/>
</dbReference>
<comment type="subcellular location">
    <subcellularLocation>
        <location evidence="1">Cytoplasm</location>
        <location evidence="1">Cytosol</location>
    </subcellularLocation>
</comment>
<dbReference type="InterPro" id="IPR016024">
    <property type="entry name" value="ARM-type_fold"/>
</dbReference>
<dbReference type="SMART" id="SM00515">
    <property type="entry name" value="eIF5C"/>
    <property type="match status" value="1"/>
</dbReference>
<organism evidence="20 21">
    <name type="scientific">Clytia hemisphaerica</name>
    <dbReference type="NCBI Taxonomy" id="252671"/>
    <lineage>
        <taxon>Eukaryota</taxon>
        <taxon>Metazoa</taxon>
        <taxon>Cnidaria</taxon>
        <taxon>Hydrozoa</taxon>
        <taxon>Hydroidolina</taxon>
        <taxon>Leptothecata</taxon>
        <taxon>Obeliida</taxon>
        <taxon>Clytiidae</taxon>
        <taxon>Clytia</taxon>
    </lineage>
</organism>
<dbReference type="InterPro" id="IPR045864">
    <property type="entry name" value="aa-tRNA-synth_II/BPL/LPL"/>
</dbReference>
<dbReference type="CDD" id="cd11558">
    <property type="entry name" value="W2_eIF2B_epsilon"/>
    <property type="match status" value="1"/>
</dbReference>
<dbReference type="InterPro" id="IPR036621">
    <property type="entry name" value="Anticodon-bd_dom_sf"/>
</dbReference>
<feature type="region of interest" description="Disordered" evidence="16">
    <location>
        <begin position="390"/>
        <end position="424"/>
    </location>
</feature>
<evidence type="ECO:0000256" key="8">
    <source>
        <dbReference type="ARBA" id="ARBA00022741"/>
    </source>
</evidence>
<evidence type="ECO:0000256" key="3">
    <source>
        <dbReference type="ARBA" id="ARBA00008226"/>
    </source>
</evidence>
<dbReference type="InterPro" id="IPR000738">
    <property type="entry name" value="WHEP-TRS_dom"/>
</dbReference>
<dbReference type="SUPFAM" id="SSF47060">
    <property type="entry name" value="S15/NS1 RNA-binding domain"/>
    <property type="match status" value="1"/>
</dbReference>
<dbReference type="GO" id="GO:0004821">
    <property type="term" value="F:histidine-tRNA ligase activity"/>
    <property type="evidence" value="ECO:0007669"/>
    <property type="project" value="UniProtKB-EC"/>
</dbReference>
<dbReference type="Gene3D" id="3.90.550.10">
    <property type="entry name" value="Spore Coat Polysaccharide Biosynthesis Protein SpsA, Chain A"/>
    <property type="match status" value="1"/>
</dbReference>
<comment type="subunit">
    <text evidence="14">Component of the translation initiation factor 2B (eIF2B) complex which is a heterodecamer of two sets of five different subunits: alpha, beta, gamma, delta and epsilon. Subunits alpha, beta and delta comprise a regulatory subcomplex and subunits epsilon and gamma comprise a catalytic subcomplex. Within the complex, the hexameric regulatory complex resides at the center, with the two heterodimeric catalytic subcomplexes bound on opposite sides.</text>
</comment>
<dbReference type="GO" id="GO:0005829">
    <property type="term" value="C:cytosol"/>
    <property type="evidence" value="ECO:0007669"/>
    <property type="project" value="TreeGrafter"/>
</dbReference>
<dbReference type="InterPro" id="IPR009068">
    <property type="entry name" value="uS15_NS1_RNA-bd_sf"/>
</dbReference>
<evidence type="ECO:0000256" key="6">
    <source>
        <dbReference type="ARBA" id="ARBA00022540"/>
    </source>
</evidence>
<dbReference type="GO" id="GO:0031369">
    <property type="term" value="F:translation initiation factor binding"/>
    <property type="evidence" value="ECO:0007669"/>
    <property type="project" value="InterPro"/>
</dbReference>
<proteinExistence type="inferred from homology"/>
<dbReference type="Gene3D" id="3.40.50.800">
    <property type="entry name" value="Anticodon-binding domain"/>
    <property type="match status" value="1"/>
</dbReference>
<evidence type="ECO:0000256" key="9">
    <source>
        <dbReference type="ARBA" id="ARBA00022840"/>
    </source>
</evidence>
<evidence type="ECO:0000313" key="21">
    <source>
        <dbReference type="Proteomes" id="UP000594262"/>
    </source>
</evidence>
<evidence type="ECO:0000256" key="10">
    <source>
        <dbReference type="ARBA" id="ARBA00022917"/>
    </source>
</evidence>
<evidence type="ECO:0000259" key="19">
    <source>
        <dbReference type="PROSITE" id="PS51363"/>
    </source>
</evidence>
<dbReference type="Gene3D" id="3.30.930.10">
    <property type="entry name" value="Bira Bifunctional Protein, Domain 2"/>
    <property type="match status" value="1"/>
</dbReference>
<dbReference type="EnsemblMetazoa" id="CLYHEMT010537.2">
    <property type="protein sequence ID" value="CLYHEMP010537.2"/>
    <property type="gene ID" value="CLYHEMG010537"/>
</dbReference>
<evidence type="ECO:0000256" key="13">
    <source>
        <dbReference type="ARBA" id="ARBA00044345"/>
    </source>
</evidence>
<dbReference type="Pfam" id="PF02020">
    <property type="entry name" value="W2"/>
    <property type="match status" value="1"/>
</dbReference>
<dbReference type="EC" id="6.1.1.21" evidence="4"/>
<evidence type="ECO:0000256" key="16">
    <source>
        <dbReference type="SAM" id="MobiDB-lite"/>
    </source>
</evidence>
<dbReference type="SUPFAM" id="SSF48371">
    <property type="entry name" value="ARM repeat"/>
    <property type="match status" value="1"/>
</dbReference>
<dbReference type="InterPro" id="IPR041715">
    <property type="entry name" value="HisRS-like_core"/>
</dbReference>
<keyword evidence="10" id="KW-0648">Protein biosynthesis</keyword>
<dbReference type="GO" id="GO:0006427">
    <property type="term" value="P:histidyl-tRNA aminoacylation"/>
    <property type="evidence" value="ECO:0007669"/>
    <property type="project" value="InterPro"/>
</dbReference>
<keyword evidence="6" id="KW-0396">Initiation factor</keyword>
<reference evidence="20" key="1">
    <citation type="submission" date="2021-01" db="UniProtKB">
        <authorList>
            <consortium name="EnsemblMetazoa"/>
        </authorList>
    </citation>
    <scope>IDENTIFICATION</scope>
</reference>
<dbReference type="PROSITE" id="PS51363">
    <property type="entry name" value="W2"/>
    <property type="match status" value="1"/>
</dbReference>
<dbReference type="InterPro" id="IPR015807">
    <property type="entry name" value="His-tRNA-ligase"/>
</dbReference>
<dbReference type="GO" id="GO:0005524">
    <property type="term" value="F:ATP binding"/>
    <property type="evidence" value="ECO:0007669"/>
    <property type="project" value="UniProtKB-KW"/>
</dbReference>
<dbReference type="InterPro" id="IPR044123">
    <property type="entry name" value="W2_eIF2B_epsilon"/>
</dbReference>
<keyword evidence="7" id="KW-0436">Ligase</keyword>
<dbReference type="PANTHER" id="PTHR11476">
    <property type="entry name" value="HISTIDYL-TRNA SYNTHETASE"/>
    <property type="match status" value="1"/>
</dbReference>
<keyword evidence="21" id="KW-1185">Reference proteome</keyword>
<dbReference type="NCBIfam" id="TIGR00442">
    <property type="entry name" value="hisS"/>
    <property type="match status" value="1"/>
</dbReference>
<dbReference type="Proteomes" id="UP000594262">
    <property type="component" value="Unplaced"/>
</dbReference>
<comment type="similarity">
    <text evidence="2">Belongs to the eIF-2B gamma/epsilon subunits family.</text>
</comment>
<dbReference type="GO" id="GO:0005739">
    <property type="term" value="C:mitochondrion"/>
    <property type="evidence" value="ECO:0007669"/>
    <property type="project" value="TreeGrafter"/>
</dbReference>
<dbReference type="Gene3D" id="2.160.10.10">
    <property type="entry name" value="Hexapeptide repeat proteins"/>
    <property type="match status" value="1"/>
</dbReference>
<evidence type="ECO:0000256" key="1">
    <source>
        <dbReference type="ARBA" id="ARBA00004514"/>
    </source>
</evidence>
<dbReference type="InterPro" id="IPR029044">
    <property type="entry name" value="Nucleotide-diphossugar_trans"/>
</dbReference>
<protein>
    <recommendedName>
        <fullName evidence="12">Translation initiation factor eIF2B subunit epsilon</fullName>
        <ecNumber evidence="4">6.1.1.21</ecNumber>
    </recommendedName>
    <alternativeName>
        <fullName evidence="13">eIF2B GDP-GTP exchange factor subunit epsilon</fullName>
    </alternativeName>
</protein>
<dbReference type="Gene3D" id="1.25.40.180">
    <property type="match status" value="1"/>
</dbReference>
<evidence type="ECO:0000256" key="7">
    <source>
        <dbReference type="ARBA" id="ARBA00022598"/>
    </source>
</evidence>
<evidence type="ECO:0000259" key="18">
    <source>
        <dbReference type="PROSITE" id="PS51185"/>
    </source>
</evidence>
<dbReference type="SMART" id="SM00991">
    <property type="entry name" value="WHEP-TRS"/>
    <property type="match status" value="1"/>
</dbReference>
<feature type="compositionally biased region" description="Acidic residues" evidence="16">
    <location>
        <begin position="400"/>
        <end position="415"/>
    </location>
</feature>
<dbReference type="GO" id="GO:0003723">
    <property type="term" value="F:RNA binding"/>
    <property type="evidence" value="ECO:0007669"/>
    <property type="project" value="TreeGrafter"/>
</dbReference>
<dbReference type="PANTHER" id="PTHR11476:SF7">
    <property type="entry name" value="HISTIDINE--TRNA LIGASE"/>
    <property type="match status" value="1"/>
</dbReference>
<evidence type="ECO:0000256" key="12">
    <source>
        <dbReference type="ARBA" id="ARBA00044144"/>
    </source>
</evidence>
<dbReference type="PROSITE" id="PS51185">
    <property type="entry name" value="WHEP_TRS_2"/>
    <property type="match status" value="1"/>
</dbReference>
<dbReference type="Pfam" id="PF03129">
    <property type="entry name" value="HGTP_anticodon"/>
    <property type="match status" value="1"/>
</dbReference>
<feature type="domain" description="W2" evidence="19">
    <location>
        <begin position="410"/>
        <end position="627"/>
    </location>
</feature>
<keyword evidence="8" id="KW-0547">Nucleotide-binding</keyword>
<dbReference type="InterPro" id="IPR004154">
    <property type="entry name" value="Anticodon-bd"/>
</dbReference>
<keyword evidence="9" id="KW-0067">ATP-binding</keyword>
<keyword evidence="11" id="KW-0030">Aminoacyl-tRNA synthetase</keyword>
<dbReference type="CDD" id="cd00773">
    <property type="entry name" value="HisRS-like_core"/>
    <property type="match status" value="1"/>
</dbReference>
<feature type="domain" description="WHEP-TRS" evidence="18">
    <location>
        <begin position="599"/>
        <end position="659"/>
    </location>
</feature>
<dbReference type="SUPFAM" id="SSF51161">
    <property type="entry name" value="Trimeric LpxA-like enzymes"/>
    <property type="match status" value="1"/>
</dbReference>
<evidence type="ECO:0000256" key="2">
    <source>
        <dbReference type="ARBA" id="ARBA00007878"/>
    </source>
</evidence>
<evidence type="ECO:0000313" key="20">
    <source>
        <dbReference type="EnsemblMetazoa" id="CLYHEMP010537.2"/>
    </source>
</evidence>
<dbReference type="PROSITE" id="PS50862">
    <property type="entry name" value="AA_TRNA_LIGASE_II"/>
    <property type="match status" value="1"/>
</dbReference>
<evidence type="ECO:0000259" key="17">
    <source>
        <dbReference type="PROSITE" id="PS50862"/>
    </source>
</evidence>
<evidence type="ECO:0000256" key="11">
    <source>
        <dbReference type="ARBA" id="ARBA00023146"/>
    </source>
</evidence>
<dbReference type="InterPro" id="IPR011004">
    <property type="entry name" value="Trimer_LpxA-like_sf"/>
</dbReference>
<comment type="catalytic activity">
    <reaction evidence="15">
        <text>tRNA(His) + L-histidine + ATP = L-histidyl-tRNA(His) + AMP + diphosphate + H(+)</text>
        <dbReference type="Rhea" id="RHEA:17313"/>
        <dbReference type="Rhea" id="RHEA-COMP:9665"/>
        <dbReference type="Rhea" id="RHEA-COMP:9689"/>
        <dbReference type="ChEBI" id="CHEBI:15378"/>
        <dbReference type="ChEBI" id="CHEBI:30616"/>
        <dbReference type="ChEBI" id="CHEBI:33019"/>
        <dbReference type="ChEBI" id="CHEBI:57595"/>
        <dbReference type="ChEBI" id="CHEBI:78442"/>
        <dbReference type="ChEBI" id="CHEBI:78527"/>
        <dbReference type="ChEBI" id="CHEBI:456215"/>
        <dbReference type="EC" id="6.1.1.21"/>
    </reaction>
</comment>
<dbReference type="OrthoDB" id="1906957at2759"/>
<dbReference type="InterPro" id="IPR003307">
    <property type="entry name" value="W2_domain"/>
</dbReference>
<dbReference type="Pfam" id="PF13393">
    <property type="entry name" value="tRNA-synt_His"/>
    <property type="match status" value="1"/>
</dbReference>
<dbReference type="Pfam" id="PF00458">
    <property type="entry name" value="WHEP-TRS"/>
    <property type="match status" value="1"/>
</dbReference>
<evidence type="ECO:0000256" key="15">
    <source>
        <dbReference type="ARBA" id="ARBA00047639"/>
    </source>
</evidence>
<dbReference type="Pfam" id="PF25084">
    <property type="entry name" value="LbH_EIF2B"/>
    <property type="match status" value="1"/>
</dbReference>
<evidence type="ECO:0000256" key="5">
    <source>
        <dbReference type="ARBA" id="ARBA00022490"/>
    </source>
</evidence>
<dbReference type="HAMAP" id="MF_00127">
    <property type="entry name" value="His_tRNA_synth"/>
    <property type="match status" value="1"/>
</dbReference>
<feature type="domain" description="Aminoacyl-transfer RNA synthetases class-II family profile" evidence="17">
    <location>
        <begin position="661"/>
        <end position="1008"/>
    </location>
</feature>
<dbReference type="InterPro" id="IPR056764">
    <property type="entry name" value="LbH_EIF2B3/5"/>
</dbReference>
<name>A0A7M5V6N3_9CNID</name>